<dbReference type="Gene3D" id="3.40.50.1820">
    <property type="entry name" value="alpha/beta hydrolase"/>
    <property type="match status" value="1"/>
</dbReference>
<dbReference type="PROSITE" id="PS50075">
    <property type="entry name" value="CARRIER"/>
    <property type="match status" value="1"/>
</dbReference>
<dbReference type="AlphaFoldDB" id="A0A929F7H4"/>
<dbReference type="InterPro" id="IPR009081">
    <property type="entry name" value="PP-bd_ACP"/>
</dbReference>
<dbReference type="Pfam" id="PF00668">
    <property type="entry name" value="Condensation"/>
    <property type="match status" value="1"/>
</dbReference>
<gene>
    <name evidence="6" type="ORF">IQ260_19070</name>
</gene>
<dbReference type="InterPro" id="IPR036736">
    <property type="entry name" value="ACP-like_sf"/>
</dbReference>
<keyword evidence="3" id="KW-0597">Phosphoprotein</keyword>
<keyword evidence="7" id="KW-1185">Reference proteome</keyword>
<dbReference type="Pfam" id="PF00975">
    <property type="entry name" value="Thioesterase"/>
    <property type="match status" value="1"/>
</dbReference>
<evidence type="ECO:0000256" key="2">
    <source>
        <dbReference type="ARBA" id="ARBA00022450"/>
    </source>
</evidence>
<evidence type="ECO:0000256" key="4">
    <source>
        <dbReference type="SAM" id="MobiDB-lite"/>
    </source>
</evidence>
<organism evidence="6 7">
    <name type="scientific">Leptolyngbya cf. ectocarpi LEGE 11479</name>
    <dbReference type="NCBI Taxonomy" id="1828722"/>
    <lineage>
        <taxon>Bacteria</taxon>
        <taxon>Bacillati</taxon>
        <taxon>Cyanobacteriota</taxon>
        <taxon>Cyanophyceae</taxon>
        <taxon>Leptolyngbyales</taxon>
        <taxon>Leptolyngbyaceae</taxon>
        <taxon>Leptolyngbya group</taxon>
        <taxon>Leptolyngbya</taxon>
    </lineage>
</organism>
<dbReference type="InterPro" id="IPR001031">
    <property type="entry name" value="Thioesterase"/>
</dbReference>
<reference evidence="6" key="1">
    <citation type="submission" date="2020-10" db="EMBL/GenBank/DDBJ databases">
        <authorList>
            <person name="Castelo-Branco R."/>
            <person name="Eusebio N."/>
            <person name="Adriana R."/>
            <person name="Vieira A."/>
            <person name="Brugerolle De Fraissinette N."/>
            <person name="Rezende De Castro R."/>
            <person name="Schneider M.P."/>
            <person name="Vasconcelos V."/>
            <person name="Leao P.N."/>
        </authorList>
    </citation>
    <scope>NUCLEOTIDE SEQUENCE</scope>
    <source>
        <strain evidence="6">LEGE 11479</strain>
    </source>
</reference>
<dbReference type="FunFam" id="1.10.1200.10:FF:000005">
    <property type="entry name" value="Nonribosomal peptide synthetase 1"/>
    <property type="match status" value="1"/>
</dbReference>
<dbReference type="PANTHER" id="PTHR45527">
    <property type="entry name" value="NONRIBOSOMAL PEPTIDE SYNTHETASE"/>
    <property type="match status" value="1"/>
</dbReference>
<dbReference type="Gene3D" id="3.30.559.30">
    <property type="entry name" value="Nonribosomal peptide synthetase, condensation domain"/>
    <property type="match status" value="1"/>
</dbReference>
<comment type="cofactor">
    <cofactor evidence="1">
        <name>pantetheine 4'-phosphate</name>
        <dbReference type="ChEBI" id="CHEBI:47942"/>
    </cofactor>
</comment>
<dbReference type="GO" id="GO:0016787">
    <property type="term" value="F:hydrolase activity"/>
    <property type="evidence" value="ECO:0007669"/>
    <property type="project" value="UniProtKB-KW"/>
</dbReference>
<dbReference type="Gene3D" id="3.30.559.10">
    <property type="entry name" value="Chloramphenicol acetyltransferase-like domain"/>
    <property type="match status" value="1"/>
</dbReference>
<feature type="domain" description="Carrier" evidence="5">
    <location>
        <begin position="239"/>
        <end position="314"/>
    </location>
</feature>
<dbReference type="GO" id="GO:0043041">
    <property type="term" value="P:amino acid activation for nonribosomal peptide biosynthetic process"/>
    <property type="evidence" value="ECO:0007669"/>
    <property type="project" value="TreeGrafter"/>
</dbReference>
<dbReference type="SUPFAM" id="SSF52777">
    <property type="entry name" value="CoA-dependent acyltransferases"/>
    <property type="match status" value="1"/>
</dbReference>
<name>A0A929F7H4_LEPEC</name>
<dbReference type="PANTHER" id="PTHR45527:SF1">
    <property type="entry name" value="FATTY ACID SYNTHASE"/>
    <property type="match status" value="1"/>
</dbReference>
<dbReference type="InterPro" id="IPR020806">
    <property type="entry name" value="PKS_PP-bd"/>
</dbReference>
<dbReference type="Pfam" id="PF00550">
    <property type="entry name" value="PP-binding"/>
    <property type="match status" value="1"/>
</dbReference>
<feature type="non-terminal residue" evidence="6">
    <location>
        <position position="1"/>
    </location>
</feature>
<dbReference type="InterPro" id="IPR001242">
    <property type="entry name" value="Condensation_dom"/>
</dbReference>
<evidence type="ECO:0000256" key="1">
    <source>
        <dbReference type="ARBA" id="ARBA00001957"/>
    </source>
</evidence>
<evidence type="ECO:0000313" key="7">
    <source>
        <dbReference type="Proteomes" id="UP000615026"/>
    </source>
</evidence>
<sequence length="607" mass="67497">PTISFSAEVTERVQGMLRSHRLTLNTLMQGIWALLLHGYSQNPDIVFGTTVSGRQGDLVGVEAIVGMLINVLPVRVKVATERTVLDWLQDLQTRQATASRYGYASTDQIQGWSGVPGRLFESLLVIENYPIQTATQAERSLQVENMRSGLVSTYGLTVVVKPGDELTVMLLAQSLNDDVLATLLSQFQTVLMAIVENPEWPISKILPPQELTVSQHPTESADSTSANLSRDQLEGRFFAPSNPLELKLTQIWESVLGVRPLSVEDNFFEVGGNSLLAVQLFNQMQQQLDCALPLATLFQAPNVRQFAALLSQDQPVSQWSSLVPIQTSGTKLPLFFHGGSADALTWARFSHLLGTDRPFYALQRPDLDGSEVTHTTVEELATDCIKEMRMVQPKGPYLVGGHCLGGAVAFEIAQQLQADGEDIESVVLIDSYRPGELPETLLVKLQSNLQLGMFWLQKNYYYHGGWENLSQIPKKVWQKIMPTGGLGLRNNHDSSHDDESRKAAGTVTTSPSETSKVPYEYRYARAQKANEIAADLYVAHPYEGRVKLFCAEIQILDWYFGRELGWQTVAKEGVELTKIPGFFGNLFNQRSTPLLVKQVKQYLAKLE</sequence>
<dbReference type="Gene3D" id="1.10.1200.10">
    <property type="entry name" value="ACP-like"/>
    <property type="match status" value="1"/>
</dbReference>
<evidence type="ECO:0000256" key="3">
    <source>
        <dbReference type="ARBA" id="ARBA00022553"/>
    </source>
</evidence>
<dbReference type="InterPro" id="IPR023213">
    <property type="entry name" value="CAT-like_dom_sf"/>
</dbReference>
<dbReference type="EMBL" id="JADEXP010000197">
    <property type="protein sequence ID" value="MBE9068750.1"/>
    <property type="molecule type" value="Genomic_DNA"/>
</dbReference>
<proteinExistence type="predicted"/>
<dbReference type="Proteomes" id="UP000615026">
    <property type="component" value="Unassembled WGS sequence"/>
</dbReference>
<keyword evidence="2" id="KW-0596">Phosphopantetheine</keyword>
<dbReference type="RefSeq" id="WP_193994684.1">
    <property type="nucleotide sequence ID" value="NZ_JADEXP010000197.1"/>
</dbReference>
<dbReference type="SUPFAM" id="SSF47336">
    <property type="entry name" value="ACP-like"/>
    <property type="match status" value="1"/>
</dbReference>
<dbReference type="GO" id="GO:0005737">
    <property type="term" value="C:cytoplasm"/>
    <property type="evidence" value="ECO:0007669"/>
    <property type="project" value="TreeGrafter"/>
</dbReference>
<dbReference type="GO" id="GO:0031177">
    <property type="term" value="F:phosphopantetheine binding"/>
    <property type="evidence" value="ECO:0007669"/>
    <property type="project" value="InterPro"/>
</dbReference>
<dbReference type="GO" id="GO:0008610">
    <property type="term" value="P:lipid biosynthetic process"/>
    <property type="evidence" value="ECO:0007669"/>
    <property type="project" value="UniProtKB-ARBA"/>
</dbReference>
<dbReference type="SMART" id="SM00823">
    <property type="entry name" value="PKS_PP"/>
    <property type="match status" value="1"/>
</dbReference>
<protein>
    <submittedName>
        <fullName evidence="6">Alpha/beta fold hydrolase</fullName>
    </submittedName>
</protein>
<evidence type="ECO:0000259" key="5">
    <source>
        <dbReference type="PROSITE" id="PS50075"/>
    </source>
</evidence>
<feature type="compositionally biased region" description="Basic and acidic residues" evidence="4">
    <location>
        <begin position="490"/>
        <end position="502"/>
    </location>
</feature>
<keyword evidence="6" id="KW-0378">Hydrolase</keyword>
<feature type="region of interest" description="Disordered" evidence="4">
    <location>
        <begin position="488"/>
        <end position="513"/>
    </location>
</feature>
<dbReference type="SUPFAM" id="SSF53474">
    <property type="entry name" value="alpha/beta-Hydrolases"/>
    <property type="match status" value="1"/>
</dbReference>
<comment type="caution">
    <text evidence="6">The sequence shown here is derived from an EMBL/GenBank/DDBJ whole genome shotgun (WGS) entry which is preliminary data.</text>
</comment>
<dbReference type="GO" id="GO:0044550">
    <property type="term" value="P:secondary metabolite biosynthetic process"/>
    <property type="evidence" value="ECO:0007669"/>
    <property type="project" value="TreeGrafter"/>
</dbReference>
<evidence type="ECO:0000313" key="6">
    <source>
        <dbReference type="EMBL" id="MBE9068750.1"/>
    </source>
</evidence>
<accession>A0A929F7H4</accession>
<dbReference type="InterPro" id="IPR029058">
    <property type="entry name" value="AB_hydrolase_fold"/>
</dbReference>